<sequence length="539" mass="57514">MSQFASTTELQSYHHDASQFHLTRPQSIHVRGESHSYPTIVSQELPVANDKTYEPIPTKRSVAIIFSIAMVTGVSSMLNGLTTVILPTLAKDLHLGTELQIWPISVTALTCGCTLLLAGSICDALGAKMMYLCGTVLQTAFVLGSGLSKNAFDIIMFRGLTGIAISFCLPSAVSIITSSFKGKQRNMAFAFLGSGQPVGFSIGLVLGGLLTEYVSWRVGFYIGAGIIGSNIALIVWAVPKGDAGELSWGMRRRRIVKDIDWVGAALASVSLALSSYVFAAITGSASSIKEPVNIALLSLSLVLAPVFITWVGRQENRGLPAIIPNSLWRNRYFTTVCLAVFLAWGSFNSLETMLTFYFQDVQVLSPLQTSIRFLPAAVAGIIINLIAGAMVHRVSAHLLVNLGLFVTCAAPFLMTFAKPSSSYWTSGFLANVLNPIGTDCLFTVANLLITANFPPKTQALAGGVFNTVSQVGKSVGVALTAVVASSVTTNSDFSNKSSPDALMKGYNASFWYSFGICCVTFLVALVGLKDVGKVGHKRD</sequence>
<dbReference type="InterPro" id="IPR036259">
    <property type="entry name" value="MFS_trans_sf"/>
</dbReference>
<accession>A0A9P4MK26</accession>
<keyword evidence="2 5" id="KW-0812">Transmembrane</keyword>
<feature type="transmembrane region" description="Helical" evidence="5">
    <location>
        <begin position="101"/>
        <end position="122"/>
    </location>
</feature>
<evidence type="ECO:0000313" key="7">
    <source>
        <dbReference type="EMBL" id="KAF2152699.1"/>
    </source>
</evidence>
<dbReference type="PROSITE" id="PS50850">
    <property type="entry name" value="MFS"/>
    <property type="match status" value="1"/>
</dbReference>
<evidence type="ECO:0000256" key="1">
    <source>
        <dbReference type="ARBA" id="ARBA00004141"/>
    </source>
</evidence>
<feature type="transmembrane region" description="Helical" evidence="5">
    <location>
        <begin position="510"/>
        <end position="528"/>
    </location>
</feature>
<proteinExistence type="predicted"/>
<evidence type="ECO:0000256" key="3">
    <source>
        <dbReference type="ARBA" id="ARBA00022989"/>
    </source>
</evidence>
<dbReference type="GO" id="GO:0016020">
    <property type="term" value="C:membrane"/>
    <property type="evidence" value="ECO:0007669"/>
    <property type="project" value="UniProtKB-SubCell"/>
</dbReference>
<keyword evidence="4 5" id="KW-0472">Membrane</keyword>
<feature type="transmembrane region" description="Helical" evidence="5">
    <location>
        <begin position="259"/>
        <end position="281"/>
    </location>
</feature>
<evidence type="ECO:0000256" key="2">
    <source>
        <dbReference type="ARBA" id="ARBA00022692"/>
    </source>
</evidence>
<keyword evidence="3 5" id="KW-1133">Transmembrane helix</keyword>
<organism evidence="7 8">
    <name type="scientific">Myriangium duriaei CBS 260.36</name>
    <dbReference type="NCBI Taxonomy" id="1168546"/>
    <lineage>
        <taxon>Eukaryota</taxon>
        <taxon>Fungi</taxon>
        <taxon>Dikarya</taxon>
        <taxon>Ascomycota</taxon>
        <taxon>Pezizomycotina</taxon>
        <taxon>Dothideomycetes</taxon>
        <taxon>Dothideomycetidae</taxon>
        <taxon>Myriangiales</taxon>
        <taxon>Myriangiaceae</taxon>
        <taxon>Myriangium</taxon>
    </lineage>
</organism>
<reference evidence="7" key="1">
    <citation type="journal article" date="2020" name="Stud. Mycol.">
        <title>101 Dothideomycetes genomes: a test case for predicting lifestyles and emergence of pathogens.</title>
        <authorList>
            <person name="Haridas S."/>
            <person name="Albert R."/>
            <person name="Binder M."/>
            <person name="Bloem J."/>
            <person name="Labutti K."/>
            <person name="Salamov A."/>
            <person name="Andreopoulos B."/>
            <person name="Baker S."/>
            <person name="Barry K."/>
            <person name="Bills G."/>
            <person name="Bluhm B."/>
            <person name="Cannon C."/>
            <person name="Castanera R."/>
            <person name="Culley D."/>
            <person name="Daum C."/>
            <person name="Ezra D."/>
            <person name="Gonzalez J."/>
            <person name="Henrissat B."/>
            <person name="Kuo A."/>
            <person name="Liang C."/>
            <person name="Lipzen A."/>
            <person name="Lutzoni F."/>
            <person name="Magnuson J."/>
            <person name="Mondo S."/>
            <person name="Nolan M."/>
            <person name="Ohm R."/>
            <person name="Pangilinan J."/>
            <person name="Park H.-J."/>
            <person name="Ramirez L."/>
            <person name="Alfaro M."/>
            <person name="Sun H."/>
            <person name="Tritt A."/>
            <person name="Yoshinaga Y."/>
            <person name="Zwiers L.-H."/>
            <person name="Turgeon B."/>
            <person name="Goodwin S."/>
            <person name="Spatafora J."/>
            <person name="Crous P."/>
            <person name="Grigoriev I."/>
        </authorList>
    </citation>
    <scope>NUCLEOTIDE SEQUENCE</scope>
    <source>
        <strain evidence="7">CBS 260.36</strain>
    </source>
</reference>
<dbReference type="InterPro" id="IPR011701">
    <property type="entry name" value="MFS"/>
</dbReference>
<dbReference type="Gene3D" id="1.20.1720.10">
    <property type="entry name" value="Multidrug resistance protein D"/>
    <property type="match status" value="1"/>
</dbReference>
<keyword evidence="8" id="KW-1185">Reference proteome</keyword>
<gene>
    <name evidence="7" type="ORF">K461DRAFT_256768</name>
</gene>
<dbReference type="Proteomes" id="UP000799439">
    <property type="component" value="Unassembled WGS sequence"/>
</dbReference>
<dbReference type="AlphaFoldDB" id="A0A9P4MK26"/>
<feature type="domain" description="Major facilitator superfamily (MFS) profile" evidence="6">
    <location>
        <begin position="61"/>
        <end position="532"/>
    </location>
</feature>
<feature type="transmembrane region" description="Helical" evidence="5">
    <location>
        <begin position="129"/>
        <end position="148"/>
    </location>
</feature>
<name>A0A9P4MK26_9PEZI</name>
<evidence type="ECO:0000259" key="6">
    <source>
        <dbReference type="PROSITE" id="PS50850"/>
    </source>
</evidence>
<feature type="transmembrane region" description="Helical" evidence="5">
    <location>
        <begin position="370"/>
        <end position="391"/>
    </location>
</feature>
<feature type="transmembrane region" description="Helical" evidence="5">
    <location>
        <begin position="332"/>
        <end position="350"/>
    </location>
</feature>
<feature type="transmembrane region" description="Helical" evidence="5">
    <location>
        <begin position="188"/>
        <end position="210"/>
    </location>
</feature>
<comment type="caution">
    <text evidence="7">The sequence shown here is derived from an EMBL/GenBank/DDBJ whole genome shotgun (WGS) entry which is preliminary data.</text>
</comment>
<dbReference type="Gene3D" id="1.20.1250.20">
    <property type="entry name" value="MFS general substrate transporter like domains"/>
    <property type="match status" value="1"/>
</dbReference>
<dbReference type="InterPro" id="IPR020846">
    <property type="entry name" value="MFS_dom"/>
</dbReference>
<evidence type="ECO:0000256" key="4">
    <source>
        <dbReference type="ARBA" id="ARBA00023136"/>
    </source>
</evidence>
<evidence type="ECO:0000313" key="8">
    <source>
        <dbReference type="Proteomes" id="UP000799439"/>
    </source>
</evidence>
<dbReference type="Pfam" id="PF07690">
    <property type="entry name" value="MFS_1"/>
    <property type="match status" value="1"/>
</dbReference>
<comment type="subcellular location">
    <subcellularLocation>
        <location evidence="1">Membrane</location>
        <topology evidence="1">Multi-pass membrane protein</topology>
    </subcellularLocation>
</comment>
<dbReference type="EMBL" id="ML996086">
    <property type="protein sequence ID" value="KAF2152699.1"/>
    <property type="molecule type" value="Genomic_DNA"/>
</dbReference>
<dbReference type="PANTHER" id="PTHR42718:SF27">
    <property type="entry name" value="TRANSPORTER, PUTATIVE-RELATED"/>
    <property type="match status" value="1"/>
</dbReference>
<dbReference type="PANTHER" id="PTHR42718">
    <property type="entry name" value="MAJOR FACILITATOR SUPERFAMILY MULTIDRUG TRANSPORTER MFSC"/>
    <property type="match status" value="1"/>
</dbReference>
<feature type="transmembrane region" description="Helical" evidence="5">
    <location>
        <begin position="61"/>
        <end position="81"/>
    </location>
</feature>
<feature type="transmembrane region" description="Helical" evidence="5">
    <location>
        <begin position="216"/>
        <end position="238"/>
    </location>
</feature>
<feature type="transmembrane region" description="Helical" evidence="5">
    <location>
        <begin position="154"/>
        <end position="176"/>
    </location>
</feature>
<feature type="transmembrane region" description="Helical" evidence="5">
    <location>
        <begin position="293"/>
        <end position="311"/>
    </location>
</feature>
<dbReference type="OrthoDB" id="2130629at2759"/>
<dbReference type="SUPFAM" id="SSF103473">
    <property type="entry name" value="MFS general substrate transporter"/>
    <property type="match status" value="1"/>
</dbReference>
<protein>
    <submittedName>
        <fullName evidence="7">Integral membrane protein</fullName>
    </submittedName>
</protein>
<feature type="transmembrane region" description="Helical" evidence="5">
    <location>
        <begin position="398"/>
        <end position="417"/>
    </location>
</feature>
<dbReference type="GO" id="GO:0022857">
    <property type="term" value="F:transmembrane transporter activity"/>
    <property type="evidence" value="ECO:0007669"/>
    <property type="project" value="InterPro"/>
</dbReference>
<evidence type="ECO:0000256" key="5">
    <source>
        <dbReference type="SAM" id="Phobius"/>
    </source>
</evidence>